<keyword evidence="1" id="KW-0808">Transferase</keyword>
<dbReference type="OrthoDB" id="9806585at2"/>
<dbReference type="RefSeq" id="WP_114832681.1">
    <property type="nucleotide sequence ID" value="NZ_QQTO01000041.1"/>
</dbReference>
<dbReference type="EMBL" id="QQTP01000028">
    <property type="protein sequence ID" value="RDJ19778.1"/>
    <property type="molecule type" value="Genomic_DNA"/>
</dbReference>
<accession>A0A370KXT7</accession>
<dbReference type="PANTHER" id="PTHR48228:SF6">
    <property type="entry name" value="L-CARNITINE COA-TRANSFERASE"/>
    <property type="match status" value="1"/>
</dbReference>
<dbReference type="InterPro" id="IPR050509">
    <property type="entry name" value="CoA-transferase_III"/>
</dbReference>
<dbReference type="InterPro" id="IPR003673">
    <property type="entry name" value="CoA-Trfase_fam_III"/>
</dbReference>
<name>A0A370KXT7_9HYPH</name>
<dbReference type="InterPro" id="IPR023606">
    <property type="entry name" value="CoA-Trfase_III_dom_1_sf"/>
</dbReference>
<keyword evidence="3" id="KW-1185">Reference proteome</keyword>
<dbReference type="GO" id="GO:0016740">
    <property type="term" value="F:transferase activity"/>
    <property type="evidence" value="ECO:0007669"/>
    <property type="project" value="UniProtKB-KW"/>
</dbReference>
<dbReference type="Gene3D" id="3.30.1540.10">
    <property type="entry name" value="formyl-coa transferase, domain 3"/>
    <property type="match status" value="1"/>
</dbReference>
<evidence type="ECO:0000313" key="2">
    <source>
        <dbReference type="EMBL" id="RDJ19778.1"/>
    </source>
</evidence>
<dbReference type="Proteomes" id="UP000255207">
    <property type="component" value="Unassembled WGS sequence"/>
</dbReference>
<reference evidence="3" key="1">
    <citation type="submission" date="2018-07" db="EMBL/GenBank/DDBJ databases">
        <authorList>
            <person name="Safronova V.I."/>
            <person name="Chirak E.R."/>
            <person name="Sazanova A.L."/>
        </authorList>
    </citation>
    <scope>NUCLEOTIDE SEQUENCE [LARGE SCALE GENOMIC DNA]</scope>
    <source>
        <strain evidence="3">RCAM04685</strain>
    </source>
</reference>
<evidence type="ECO:0008006" key="4">
    <source>
        <dbReference type="Google" id="ProtNLM"/>
    </source>
</evidence>
<evidence type="ECO:0000256" key="1">
    <source>
        <dbReference type="ARBA" id="ARBA00022679"/>
    </source>
</evidence>
<comment type="caution">
    <text evidence="2">The sequence shown here is derived from an EMBL/GenBank/DDBJ whole genome shotgun (WGS) entry which is preliminary data.</text>
</comment>
<proteinExistence type="predicted"/>
<dbReference type="AlphaFoldDB" id="A0A370KXT7"/>
<organism evidence="2 3">
    <name type="scientific">Bosea caraganae</name>
    <dbReference type="NCBI Taxonomy" id="2763117"/>
    <lineage>
        <taxon>Bacteria</taxon>
        <taxon>Pseudomonadati</taxon>
        <taxon>Pseudomonadota</taxon>
        <taxon>Alphaproteobacteria</taxon>
        <taxon>Hyphomicrobiales</taxon>
        <taxon>Boseaceae</taxon>
        <taxon>Bosea</taxon>
    </lineage>
</organism>
<dbReference type="InterPro" id="IPR044855">
    <property type="entry name" value="CoA-Trfase_III_dom3_sf"/>
</dbReference>
<dbReference type="Gene3D" id="3.40.50.10540">
    <property type="entry name" value="Crotonobetainyl-coa:carnitine coa-transferase, domain 1"/>
    <property type="match status" value="1"/>
</dbReference>
<gene>
    <name evidence="2" type="ORF">DWE98_28030</name>
</gene>
<dbReference type="SUPFAM" id="SSF89796">
    <property type="entry name" value="CoA-transferase family III (CaiB/BaiF)"/>
    <property type="match status" value="1"/>
</dbReference>
<dbReference type="PANTHER" id="PTHR48228">
    <property type="entry name" value="SUCCINYL-COA--D-CITRAMALATE COA-TRANSFERASE"/>
    <property type="match status" value="1"/>
</dbReference>
<protein>
    <recommendedName>
        <fullName evidence="4">CoA transferase</fullName>
    </recommendedName>
</protein>
<evidence type="ECO:0000313" key="3">
    <source>
        <dbReference type="Proteomes" id="UP000255207"/>
    </source>
</evidence>
<dbReference type="Pfam" id="PF02515">
    <property type="entry name" value="CoA_transf_3"/>
    <property type="match status" value="1"/>
</dbReference>
<sequence length="390" mass="41229">MNSAPLHGCRVLDLGIITAGAATSALLADMGAEVIKVESPSYRDPFRLWTAGDPAAQAGGVPPFFRATNRNKTSISLDLKHEAGRAAFLRLVAESDLVVENFRRGVLDRLGLGYEALRTANPEIILASISSQGETGPDAAYVSYGSTLEAVAGLAWMTGYPEGPPTISGRDVNYPDQVVALFAAGMIATAWRARRDGAGGTHLDMSQRELTSFLCGEAFLSAGSETASARTGNEQAPHRLQDCFCDRDGDWVAVTIDDAEVDGLCRLLGVQAMLSDAEIKTELRVWIAERPASEAVPALAAAGIAAAMVHNGKSLLGQQHRLWDSALARAEDGGLLKGFPFQLAEAPLRIECDAPGVGSHTAEILMRIAGYSRDEVAALARDGIIEVAGE</sequence>